<dbReference type="InterPro" id="IPR015889">
    <property type="entry name" value="Intradiol_dOase_core"/>
</dbReference>
<evidence type="ECO:0000259" key="3">
    <source>
        <dbReference type="Pfam" id="PF00775"/>
    </source>
</evidence>
<sequence>MPMARKCCAYAASPATSKARRQSKRPGPSTFFLAGVAASHTASGIFIAALHARLTIGPVAARCRRASRFHRQGRAAICAAAIAMKQFRNLPHTNAAPSAPAPAAAPGRQALTSRRGLLQLAGGALLAAQLGACRSSVTAAPATVTPATPAGAPGPWAGGGTRSIGAGTRFPNPFGASLQGACHLTCMTTIGPCHTESPEREDISDGWDGIPLRLALRVVDARCQPLAGALVEVWHTNYTGGYSGEIMRMCNNSADDLDKRFFRGYQRSNADGVVHFNTCYPGWYSSRAVHIHLRVQLGDYLADDRAPSSVITQLLFSDALNADVFGQHPLYQGFGQPDTTLDTDNVVGGETDKQPYLFDVQRMDDGVMFAHKTLVVRRSADEPVCEARGAHGGGPAGPGGPGRSMGRGHRPPPGFQAP</sequence>
<keyword evidence="5" id="KW-1185">Reference proteome</keyword>
<keyword evidence="4" id="KW-0223">Dioxygenase</keyword>
<evidence type="ECO:0000256" key="2">
    <source>
        <dbReference type="SAM" id="Phobius"/>
    </source>
</evidence>
<keyword evidence="2" id="KW-0812">Transmembrane</keyword>
<gene>
    <name evidence="4" type="ORF">D8I35_04845</name>
</gene>
<dbReference type="SUPFAM" id="SSF49482">
    <property type="entry name" value="Aromatic compound dioxygenase"/>
    <property type="match status" value="1"/>
</dbReference>
<feature type="compositionally biased region" description="Low complexity" evidence="1">
    <location>
        <begin position="143"/>
        <end position="155"/>
    </location>
</feature>
<dbReference type="PANTHER" id="PTHR34315">
    <property type="match status" value="1"/>
</dbReference>
<protein>
    <submittedName>
        <fullName evidence="4">Intradiol ring-cleavage dioxygenase</fullName>
    </submittedName>
</protein>
<feature type="compositionally biased region" description="Gly residues" evidence="1">
    <location>
        <begin position="390"/>
        <end position="405"/>
    </location>
</feature>
<feature type="domain" description="Intradiol ring-cleavage dioxygenases" evidence="3">
    <location>
        <begin position="208"/>
        <end position="288"/>
    </location>
</feature>
<comment type="caution">
    <text evidence="4">The sequence shown here is derived from an EMBL/GenBank/DDBJ whole genome shotgun (WGS) entry which is preliminary data.</text>
</comment>
<proteinExistence type="predicted"/>
<dbReference type="PANTHER" id="PTHR34315:SF1">
    <property type="entry name" value="INTRADIOL RING-CLEAVAGE DIOXYGENASES DOMAIN-CONTAINING PROTEIN-RELATED"/>
    <property type="match status" value="1"/>
</dbReference>
<evidence type="ECO:0000313" key="4">
    <source>
        <dbReference type="EMBL" id="RMX08414.1"/>
    </source>
</evidence>
<feature type="transmembrane region" description="Helical" evidence="2">
    <location>
        <begin position="31"/>
        <end position="52"/>
    </location>
</feature>
<evidence type="ECO:0000313" key="5">
    <source>
        <dbReference type="Proteomes" id="UP000278006"/>
    </source>
</evidence>
<dbReference type="InterPro" id="IPR000627">
    <property type="entry name" value="Intradiol_dOase_C"/>
</dbReference>
<keyword evidence="2" id="KW-0472">Membrane</keyword>
<organism evidence="4 5">
    <name type="scientific">Corticibacter populi</name>
    <dbReference type="NCBI Taxonomy" id="1550736"/>
    <lineage>
        <taxon>Bacteria</taxon>
        <taxon>Pseudomonadati</taxon>
        <taxon>Pseudomonadota</taxon>
        <taxon>Betaproteobacteria</taxon>
        <taxon>Burkholderiales</taxon>
        <taxon>Comamonadaceae</taxon>
        <taxon>Corticibacter</taxon>
    </lineage>
</organism>
<dbReference type="EMBL" id="RDQO01000001">
    <property type="protein sequence ID" value="RMX08414.1"/>
    <property type="molecule type" value="Genomic_DNA"/>
</dbReference>
<reference evidence="4 5" key="1">
    <citation type="submission" date="2018-10" db="EMBL/GenBank/DDBJ databases">
        <title>Draft genome of Cortibacter populi DSM10536.</title>
        <authorList>
            <person name="Bernier A.-M."/>
            <person name="Bernard K."/>
        </authorList>
    </citation>
    <scope>NUCLEOTIDE SEQUENCE [LARGE SCALE GENOMIC DNA]</scope>
    <source>
        <strain evidence="4 5">DSM 105136</strain>
    </source>
</reference>
<keyword evidence="4" id="KW-0560">Oxidoreductase</keyword>
<dbReference type="GO" id="GO:0016702">
    <property type="term" value="F:oxidoreductase activity, acting on single donors with incorporation of molecular oxygen, incorporation of two atoms of oxygen"/>
    <property type="evidence" value="ECO:0007669"/>
    <property type="project" value="InterPro"/>
</dbReference>
<dbReference type="Pfam" id="PF00775">
    <property type="entry name" value="Dioxygenase_C"/>
    <property type="match status" value="1"/>
</dbReference>
<evidence type="ECO:0000256" key="1">
    <source>
        <dbReference type="SAM" id="MobiDB-lite"/>
    </source>
</evidence>
<name>A0A3M6QZF3_9BURK</name>
<accession>A0A3M6QZF3</accession>
<dbReference type="OrthoDB" id="9805815at2"/>
<feature type="region of interest" description="Disordered" evidence="1">
    <location>
        <begin position="143"/>
        <end position="164"/>
    </location>
</feature>
<dbReference type="Gene3D" id="2.60.130.10">
    <property type="entry name" value="Aromatic compound dioxygenase"/>
    <property type="match status" value="1"/>
</dbReference>
<keyword evidence="2" id="KW-1133">Transmembrane helix</keyword>
<feature type="region of interest" description="Disordered" evidence="1">
    <location>
        <begin position="385"/>
        <end position="418"/>
    </location>
</feature>
<dbReference type="Proteomes" id="UP000278006">
    <property type="component" value="Unassembled WGS sequence"/>
</dbReference>
<dbReference type="GO" id="GO:0008199">
    <property type="term" value="F:ferric iron binding"/>
    <property type="evidence" value="ECO:0007669"/>
    <property type="project" value="InterPro"/>
</dbReference>
<dbReference type="AlphaFoldDB" id="A0A3M6QZF3"/>